<dbReference type="HOGENOM" id="CLU_2037071_0_0_4"/>
<dbReference type="PANTHER" id="PTHR46679:SF1">
    <property type="entry name" value="GLUTAREDOXIN-2, MITOCHONDRIAL"/>
    <property type="match status" value="1"/>
</dbReference>
<evidence type="ECO:0000313" key="8">
    <source>
        <dbReference type="Proteomes" id="UP000001693"/>
    </source>
</evidence>
<dbReference type="Proteomes" id="UP000001693">
    <property type="component" value="Chromosome"/>
</dbReference>
<dbReference type="InterPro" id="IPR036249">
    <property type="entry name" value="Thioredoxin-like_sf"/>
</dbReference>
<evidence type="ECO:0000256" key="2">
    <source>
        <dbReference type="ARBA" id="ARBA00022448"/>
    </source>
</evidence>
<keyword evidence="3" id="KW-0249">Electron transport</keyword>
<keyword evidence="5" id="KW-0676">Redox-active center</keyword>
<dbReference type="PROSITE" id="PS51354">
    <property type="entry name" value="GLUTAREDOXIN_2"/>
    <property type="match status" value="1"/>
</dbReference>
<dbReference type="Pfam" id="PF00462">
    <property type="entry name" value="Glutaredoxin"/>
    <property type="match status" value="1"/>
</dbReference>
<dbReference type="eggNOG" id="COG0278">
    <property type="taxonomic scope" value="Bacteria"/>
</dbReference>
<protein>
    <submittedName>
        <fullName evidence="7">Glutaredoxin</fullName>
    </submittedName>
</protein>
<dbReference type="PRINTS" id="PR00160">
    <property type="entry name" value="GLUTAREDOXIN"/>
</dbReference>
<dbReference type="AlphaFoldDB" id="B1XW59"/>
<reference evidence="7 8" key="1">
    <citation type="submission" date="2008-03" db="EMBL/GenBank/DDBJ databases">
        <title>Complete sequence of Leptothrix cholodnii SP-6.</title>
        <authorList>
            <consortium name="US DOE Joint Genome Institute"/>
            <person name="Copeland A."/>
            <person name="Lucas S."/>
            <person name="Lapidus A."/>
            <person name="Glavina del Rio T."/>
            <person name="Dalin E."/>
            <person name="Tice H."/>
            <person name="Bruce D."/>
            <person name="Goodwin L."/>
            <person name="Pitluck S."/>
            <person name="Chertkov O."/>
            <person name="Brettin T."/>
            <person name="Detter J.C."/>
            <person name="Han C."/>
            <person name="Kuske C.R."/>
            <person name="Schmutz J."/>
            <person name="Larimer F."/>
            <person name="Land M."/>
            <person name="Hauser L."/>
            <person name="Kyrpides N."/>
            <person name="Lykidis A."/>
            <person name="Emerson D."/>
            <person name="Richardson P."/>
        </authorList>
    </citation>
    <scope>NUCLEOTIDE SEQUENCE [LARGE SCALE GENOMIC DNA]</scope>
    <source>
        <strain evidence="8">ATCC 51168 / LMG 8142 / SP-6</strain>
    </source>
</reference>
<organism evidence="7 8">
    <name type="scientific">Leptothrix cholodnii (strain ATCC 51168 / LMG 8142 / SP-6)</name>
    <name type="common">Leptothrix discophora (strain SP-6)</name>
    <dbReference type="NCBI Taxonomy" id="395495"/>
    <lineage>
        <taxon>Bacteria</taxon>
        <taxon>Pseudomonadati</taxon>
        <taxon>Pseudomonadota</taxon>
        <taxon>Betaproteobacteria</taxon>
        <taxon>Burkholderiales</taxon>
        <taxon>Sphaerotilaceae</taxon>
        <taxon>Leptothrix</taxon>
    </lineage>
</organism>
<accession>B1XW59</accession>
<dbReference type="PANTHER" id="PTHR46679">
    <property type="match status" value="1"/>
</dbReference>
<dbReference type="EMBL" id="CP001013">
    <property type="protein sequence ID" value="ACB32586.1"/>
    <property type="molecule type" value="Genomic_DNA"/>
</dbReference>
<evidence type="ECO:0000256" key="1">
    <source>
        <dbReference type="ARBA" id="ARBA00007787"/>
    </source>
</evidence>
<dbReference type="STRING" id="395495.Lcho_0311"/>
<dbReference type="Gene3D" id="3.40.30.10">
    <property type="entry name" value="Glutaredoxin"/>
    <property type="match status" value="1"/>
</dbReference>
<sequence>MTRPILPSQQIHPAVRERVARLHADIIAQVQAAIEAHPVVVIGMSGNPFPRKARRLLDAAGIAHHDLDFGSYLSQWRRRNALKMWTGWPTFPMVFVHGQLVGGASDLQRLLASGELALMLRQPDRA</sequence>
<name>B1XW59_LEPCP</name>
<dbReference type="InterPro" id="IPR002109">
    <property type="entry name" value="Glutaredoxin"/>
</dbReference>
<keyword evidence="2" id="KW-0813">Transport</keyword>
<evidence type="ECO:0000256" key="5">
    <source>
        <dbReference type="ARBA" id="ARBA00023284"/>
    </source>
</evidence>
<dbReference type="OrthoDB" id="7867335at2"/>
<evidence type="ECO:0000256" key="4">
    <source>
        <dbReference type="ARBA" id="ARBA00023157"/>
    </source>
</evidence>
<evidence type="ECO:0000256" key="3">
    <source>
        <dbReference type="ARBA" id="ARBA00022982"/>
    </source>
</evidence>
<dbReference type="GO" id="GO:0015035">
    <property type="term" value="F:protein-disulfide reductase activity"/>
    <property type="evidence" value="ECO:0007669"/>
    <property type="project" value="TreeGrafter"/>
</dbReference>
<keyword evidence="4" id="KW-1015">Disulfide bond</keyword>
<comment type="similarity">
    <text evidence="1">Belongs to the glutaredoxin family.</text>
</comment>
<evidence type="ECO:0000259" key="6">
    <source>
        <dbReference type="Pfam" id="PF00462"/>
    </source>
</evidence>
<gene>
    <name evidence="7" type="ordered locus">Lcho_0311</name>
</gene>
<keyword evidence="8" id="KW-1185">Reference proteome</keyword>
<dbReference type="RefSeq" id="WP_012345348.1">
    <property type="nucleotide sequence ID" value="NC_010524.1"/>
</dbReference>
<dbReference type="InterPro" id="IPR014025">
    <property type="entry name" value="Glutaredoxin_subgr"/>
</dbReference>
<dbReference type="SUPFAM" id="SSF52833">
    <property type="entry name" value="Thioredoxin-like"/>
    <property type="match status" value="1"/>
</dbReference>
<evidence type="ECO:0000313" key="7">
    <source>
        <dbReference type="EMBL" id="ACB32586.1"/>
    </source>
</evidence>
<proteinExistence type="inferred from homology"/>
<feature type="domain" description="Glutaredoxin" evidence="6">
    <location>
        <begin position="39"/>
        <end position="101"/>
    </location>
</feature>
<dbReference type="KEGG" id="lch:Lcho_0311"/>